<feature type="compositionally biased region" description="Pro residues" evidence="1">
    <location>
        <begin position="107"/>
        <end position="134"/>
    </location>
</feature>
<keyword evidence="4" id="KW-1185">Reference proteome</keyword>
<dbReference type="AlphaFoldDB" id="A0A4P9X5D2"/>
<evidence type="ECO:0000313" key="3">
    <source>
        <dbReference type="EMBL" id="RKP00347.1"/>
    </source>
</evidence>
<reference evidence="4" key="1">
    <citation type="journal article" date="2018" name="Nat. Microbiol.">
        <title>Leveraging single-cell genomics to expand the fungal tree of life.</title>
        <authorList>
            <person name="Ahrendt S.R."/>
            <person name="Quandt C.A."/>
            <person name="Ciobanu D."/>
            <person name="Clum A."/>
            <person name="Salamov A."/>
            <person name="Andreopoulos B."/>
            <person name="Cheng J.F."/>
            <person name="Woyke T."/>
            <person name="Pelin A."/>
            <person name="Henrissat B."/>
            <person name="Reynolds N.K."/>
            <person name="Benny G.L."/>
            <person name="Smith M.E."/>
            <person name="James T.Y."/>
            <person name="Grigoriev I.V."/>
        </authorList>
    </citation>
    <scope>NUCLEOTIDE SEQUENCE [LARGE SCALE GENOMIC DNA]</scope>
    <source>
        <strain evidence="4">ATCC 52028</strain>
    </source>
</reference>
<feature type="region of interest" description="Disordered" evidence="1">
    <location>
        <begin position="46"/>
        <end position="134"/>
    </location>
</feature>
<feature type="compositionally biased region" description="Basic and acidic residues" evidence="1">
    <location>
        <begin position="64"/>
        <end position="73"/>
    </location>
</feature>
<evidence type="ECO:0000313" key="4">
    <source>
        <dbReference type="Proteomes" id="UP000274922"/>
    </source>
</evidence>
<dbReference type="Proteomes" id="UP000274922">
    <property type="component" value="Unassembled WGS sequence"/>
</dbReference>
<name>A0A4P9X5D2_9FUNG</name>
<accession>A0A4P9X5D2</accession>
<protein>
    <submittedName>
        <fullName evidence="3">Uncharacterized protein</fullName>
    </submittedName>
</protein>
<proteinExistence type="predicted"/>
<evidence type="ECO:0000256" key="2">
    <source>
        <dbReference type="SAM" id="SignalP"/>
    </source>
</evidence>
<dbReference type="EMBL" id="ML014221">
    <property type="protein sequence ID" value="RKP00347.1"/>
    <property type="molecule type" value="Genomic_DNA"/>
</dbReference>
<feature type="chain" id="PRO_5020340021" evidence="2">
    <location>
        <begin position="19"/>
        <end position="134"/>
    </location>
</feature>
<organism evidence="3 4">
    <name type="scientific">Caulochytrium protostelioides</name>
    <dbReference type="NCBI Taxonomy" id="1555241"/>
    <lineage>
        <taxon>Eukaryota</taxon>
        <taxon>Fungi</taxon>
        <taxon>Fungi incertae sedis</taxon>
        <taxon>Chytridiomycota</taxon>
        <taxon>Chytridiomycota incertae sedis</taxon>
        <taxon>Chytridiomycetes</taxon>
        <taxon>Caulochytriales</taxon>
        <taxon>Caulochytriaceae</taxon>
        <taxon>Caulochytrium</taxon>
    </lineage>
</organism>
<feature type="compositionally biased region" description="Low complexity" evidence="1">
    <location>
        <begin position="77"/>
        <end position="101"/>
    </location>
</feature>
<evidence type="ECO:0000256" key="1">
    <source>
        <dbReference type="SAM" id="MobiDB-lite"/>
    </source>
</evidence>
<sequence length="134" mass="13769">MAAGTGTLAAHLSRLVLALYRAYRWKASCDVRLPGAWPRHRASVAALAGARPSRVRHPRPTVPRCDRDHDVARRSRSALAPPDAAAAAGAPYPQPRTAAAGPAGGPGAPPRPPPPPPPPPLPPLPPPPAEASAS</sequence>
<keyword evidence="2" id="KW-0732">Signal</keyword>
<gene>
    <name evidence="3" type="ORF">CXG81DRAFT_19680</name>
</gene>
<feature type="signal peptide" evidence="2">
    <location>
        <begin position="1"/>
        <end position="18"/>
    </location>
</feature>